<protein>
    <recommendedName>
        <fullName evidence="3">K Homology domain-containing protein</fullName>
    </recommendedName>
</protein>
<keyword evidence="1" id="KW-0694">RNA-binding</keyword>
<feature type="region of interest" description="Disordered" evidence="2">
    <location>
        <begin position="347"/>
        <end position="411"/>
    </location>
</feature>
<accession>A0A7M5WRX3</accession>
<dbReference type="Proteomes" id="UP000594262">
    <property type="component" value="Unplaced"/>
</dbReference>
<dbReference type="OrthoDB" id="9836398at2759"/>
<evidence type="ECO:0000313" key="5">
    <source>
        <dbReference type="Proteomes" id="UP000594262"/>
    </source>
</evidence>
<dbReference type="CDD" id="cd00105">
    <property type="entry name" value="KH-I"/>
    <property type="match status" value="1"/>
</dbReference>
<proteinExistence type="predicted"/>
<evidence type="ECO:0000259" key="3">
    <source>
        <dbReference type="SMART" id="SM00322"/>
    </source>
</evidence>
<dbReference type="SUPFAM" id="SSF54791">
    <property type="entry name" value="Eukaryotic type KH-domain (KH-domain type I)"/>
    <property type="match status" value="2"/>
</dbReference>
<dbReference type="GO" id="GO:0003723">
    <property type="term" value="F:RNA binding"/>
    <property type="evidence" value="ECO:0007669"/>
    <property type="project" value="UniProtKB-UniRule"/>
</dbReference>
<dbReference type="PROSITE" id="PS50084">
    <property type="entry name" value="KH_TYPE_1"/>
    <property type="match status" value="1"/>
</dbReference>
<dbReference type="Gene3D" id="3.30.1370.10">
    <property type="entry name" value="K Homology domain, type 1"/>
    <property type="match status" value="1"/>
</dbReference>
<dbReference type="AlphaFoldDB" id="A0A7M5WRX3"/>
<dbReference type="SMART" id="SM00322">
    <property type="entry name" value="KH"/>
    <property type="match status" value="2"/>
</dbReference>
<evidence type="ECO:0000313" key="4">
    <source>
        <dbReference type="EnsemblMetazoa" id="CLYHEMP007844.3"/>
    </source>
</evidence>
<dbReference type="InterPro" id="IPR004087">
    <property type="entry name" value="KH_dom"/>
</dbReference>
<dbReference type="InterPro" id="IPR036612">
    <property type="entry name" value="KH_dom_type_1_sf"/>
</dbReference>
<organism evidence="4 5">
    <name type="scientific">Clytia hemisphaerica</name>
    <dbReference type="NCBI Taxonomy" id="252671"/>
    <lineage>
        <taxon>Eukaryota</taxon>
        <taxon>Metazoa</taxon>
        <taxon>Cnidaria</taxon>
        <taxon>Hydrozoa</taxon>
        <taxon>Hydroidolina</taxon>
        <taxon>Leptothecata</taxon>
        <taxon>Obeliida</taxon>
        <taxon>Clytiidae</taxon>
        <taxon>Clytia</taxon>
    </lineage>
</organism>
<name>A0A7M5WRX3_9CNID</name>
<evidence type="ECO:0000256" key="2">
    <source>
        <dbReference type="SAM" id="MobiDB-lite"/>
    </source>
</evidence>
<feature type="domain" description="K Homology" evidence="3">
    <location>
        <begin position="551"/>
        <end position="618"/>
    </location>
</feature>
<dbReference type="EnsemblMetazoa" id="CLYHEMT007844.3">
    <property type="protein sequence ID" value="CLYHEMP007844.3"/>
    <property type="gene ID" value="CLYHEMG007844"/>
</dbReference>
<feature type="domain" description="K Homology" evidence="3">
    <location>
        <begin position="431"/>
        <end position="550"/>
    </location>
</feature>
<sequence length="827" mass="93696">MKMMSLKVMEVIPEFEEGDDATIIGNLARDRISAAKRNTMLRRRASSSSSKLLENRHCRQWNTLFCSLIDLNERTYTKNGKDVIMRLQSIIQHDVVNSSKTATIGVLYLIYERALQEILLKTFPVSGSLINTLTENLSDDIFNKVQPLIQEHMQSLKTKLQENSPIDGTDVGVVCLLVSIFRIEKMAHQDSQICSVLKQFIEDTTDYLELVSLEKNFSNDALIVLIFALIWFTQADDSREYDVKKLKTFARKGHIKYHKTMTIFGRTLLMNTIENMQNFDYNYKLYATSYKKVMAAQKFLLTGIGQYLTETSFPNDGSGSDSDLSHDQELTNKLSLLKTQDSIEADDVFNDSPAAESVSSIARLEPEGSSGSDEEQKQETPKTPTRPIYQPPALKRQTSSTSSDEGDSQKWARRLSQEVKIEKSSPIKEEKIVEDVINIPERYIGRVIGHEGAIARRLELKSNASIVIGKKAAPARPTTTCLTAHRLVTGALGVRPQMATDQVSEEKKKLADAKVKRNTGEKEILTREIILNGTKEQKEKAKDLINEIINNIVTISVPVKLTVESLLQRFGNKIKTIEAVLNVYIEIEELEDLTVTIDISGDRKSCSDAKKSILEDLCQFETFPGQMFYIPNAIQSVLKTEVEMLMLFGTIKDVCNVKINKFGAPNGQAVFISGRFEKVTEAVNIFQATNYELTYALLQEDNTITADDLIGFIQEKFGRKREVRRKYSKSPTLIRKGDCEDEAIVISDGEEEEKQPRKRISYSREQLITIGKTCLEFPQDRLEDFMRKDSDADQVIVLEGNKERLEKVITDLKQNQWGTPFTNLKMK</sequence>
<keyword evidence="5" id="KW-1185">Reference proteome</keyword>
<dbReference type="InterPro" id="IPR004088">
    <property type="entry name" value="KH_dom_type_1"/>
</dbReference>
<reference evidence="4" key="1">
    <citation type="submission" date="2021-01" db="UniProtKB">
        <authorList>
            <consortium name="EnsemblMetazoa"/>
        </authorList>
    </citation>
    <scope>IDENTIFICATION</scope>
</reference>
<evidence type="ECO:0000256" key="1">
    <source>
        <dbReference type="PROSITE-ProRule" id="PRU00117"/>
    </source>
</evidence>
<dbReference type="Pfam" id="PF00013">
    <property type="entry name" value="KH_1"/>
    <property type="match status" value="1"/>
</dbReference>